<evidence type="ECO:0000256" key="1">
    <source>
        <dbReference type="ARBA" id="ARBA00004477"/>
    </source>
</evidence>
<evidence type="ECO:0000256" key="5">
    <source>
        <dbReference type="ARBA" id="ARBA00022824"/>
    </source>
</evidence>
<keyword evidence="3 11" id="KW-0813">Transport</keyword>
<dbReference type="Proteomes" id="UP000242875">
    <property type="component" value="Unassembled WGS sequence"/>
</dbReference>
<feature type="transmembrane region" description="Helical" evidence="11">
    <location>
        <begin position="111"/>
        <end position="131"/>
    </location>
</feature>
<reference evidence="15 16" key="1">
    <citation type="journal article" date="2017" name="Mycologia">
        <title>Bifiguratus adelaidae, gen. et sp. nov., a new member of Mucoromycotina in endophytic and soil-dwelling habitats.</title>
        <authorList>
            <person name="Torres-Cruz T.J."/>
            <person name="Billingsley Tobias T.L."/>
            <person name="Almatruk M."/>
            <person name="Hesse C."/>
            <person name="Kuske C.R."/>
            <person name="Desiro A."/>
            <person name="Benucci G.M."/>
            <person name="Bonito G."/>
            <person name="Stajich J.E."/>
            <person name="Dunlap C."/>
            <person name="Arnold A.E."/>
            <person name="Porras-Alfaro A."/>
        </authorList>
    </citation>
    <scope>NUCLEOTIDE SEQUENCE [LARGE SCALE GENOMIC DNA]</scope>
    <source>
        <strain evidence="15 16">AZ0501</strain>
    </source>
</reference>
<evidence type="ECO:0000256" key="7">
    <source>
        <dbReference type="ARBA" id="ARBA00022927"/>
    </source>
</evidence>
<dbReference type="AlphaFoldDB" id="A0A261Y918"/>
<dbReference type="InterPro" id="IPR008417">
    <property type="entry name" value="BAP29/BAP31"/>
</dbReference>
<dbReference type="GO" id="GO:0005789">
    <property type="term" value="C:endoplasmic reticulum membrane"/>
    <property type="evidence" value="ECO:0007669"/>
    <property type="project" value="UniProtKB-SubCell"/>
</dbReference>
<dbReference type="GO" id="GO:0006886">
    <property type="term" value="P:intracellular protein transport"/>
    <property type="evidence" value="ECO:0007669"/>
    <property type="project" value="UniProtKB-UniRule"/>
</dbReference>
<dbReference type="GO" id="GO:0006888">
    <property type="term" value="P:endoplasmic reticulum to Golgi vesicle-mediated transport"/>
    <property type="evidence" value="ECO:0007669"/>
    <property type="project" value="UniProtKB-UniRule"/>
</dbReference>
<dbReference type="Pfam" id="PF18035">
    <property type="entry name" value="Bap31_Bap29_C"/>
    <property type="match status" value="1"/>
</dbReference>
<dbReference type="PANTHER" id="PTHR12701:SF20">
    <property type="entry name" value="ENDOPLASMIC RETICULUM TRANSMEMBRANE PROTEIN"/>
    <property type="match status" value="1"/>
</dbReference>
<comment type="caution">
    <text evidence="15">The sequence shown here is derived from an EMBL/GenBank/DDBJ whole genome shotgun (WGS) entry which is preliminary data.</text>
</comment>
<keyword evidence="16" id="KW-1185">Reference proteome</keyword>
<keyword evidence="9 12" id="KW-0175">Coiled coil</keyword>
<keyword evidence="5 11" id="KW-0256">Endoplasmic reticulum</keyword>
<feature type="domain" description="BAP29/BAP31 transmembrane" evidence="13">
    <location>
        <begin position="1"/>
        <end position="143"/>
    </location>
</feature>
<evidence type="ECO:0000256" key="4">
    <source>
        <dbReference type="ARBA" id="ARBA00022692"/>
    </source>
</evidence>
<evidence type="ECO:0000256" key="10">
    <source>
        <dbReference type="ARBA" id="ARBA00023136"/>
    </source>
</evidence>
<keyword evidence="7 11" id="KW-0653">Protein transport</keyword>
<evidence type="ECO:0000313" key="15">
    <source>
        <dbReference type="EMBL" id="OZJ06964.1"/>
    </source>
</evidence>
<feature type="transmembrane region" description="Helical" evidence="11">
    <location>
        <begin position="6"/>
        <end position="28"/>
    </location>
</feature>
<feature type="coiled-coil region" evidence="12">
    <location>
        <begin position="184"/>
        <end position="211"/>
    </location>
</feature>
<evidence type="ECO:0000256" key="9">
    <source>
        <dbReference type="ARBA" id="ARBA00023054"/>
    </source>
</evidence>
<dbReference type="InterPro" id="IPR041672">
    <property type="entry name" value="Bap31/Bap29_C"/>
</dbReference>
<dbReference type="GO" id="GO:0070973">
    <property type="term" value="P:protein localization to endoplasmic reticulum exit site"/>
    <property type="evidence" value="ECO:0007669"/>
    <property type="project" value="UniProtKB-UniRule"/>
</dbReference>
<organism evidence="15 16">
    <name type="scientific">Bifiguratus adelaidae</name>
    <dbReference type="NCBI Taxonomy" id="1938954"/>
    <lineage>
        <taxon>Eukaryota</taxon>
        <taxon>Fungi</taxon>
        <taxon>Fungi incertae sedis</taxon>
        <taxon>Mucoromycota</taxon>
        <taxon>Mucoromycotina</taxon>
        <taxon>Endogonomycetes</taxon>
        <taxon>Endogonales</taxon>
        <taxon>Endogonales incertae sedis</taxon>
        <taxon>Bifiguratus</taxon>
    </lineage>
</organism>
<evidence type="ECO:0000256" key="6">
    <source>
        <dbReference type="ARBA" id="ARBA00022892"/>
    </source>
</evidence>
<dbReference type="InterPro" id="IPR040463">
    <property type="entry name" value="BAP29/BAP31_N"/>
</dbReference>
<evidence type="ECO:0000256" key="8">
    <source>
        <dbReference type="ARBA" id="ARBA00022989"/>
    </source>
</evidence>
<dbReference type="Pfam" id="PF05529">
    <property type="entry name" value="Bap31"/>
    <property type="match status" value="1"/>
</dbReference>
<comment type="similarity">
    <text evidence="2 11">Belongs to the BCAP29/BCAP31 family.</text>
</comment>
<keyword evidence="6 11" id="KW-0931">ER-Golgi transport</keyword>
<proteinExistence type="inferred from homology"/>
<comment type="subcellular location">
    <subcellularLocation>
        <location evidence="1 11">Endoplasmic reticulum membrane</location>
        <topology evidence="1 11">Multi-pass membrane protein</topology>
    </subcellularLocation>
</comment>
<protein>
    <recommendedName>
        <fullName evidence="11">Endoplasmic reticulum transmembrane protein</fullName>
    </recommendedName>
</protein>
<dbReference type="EMBL" id="MVBO01000001">
    <property type="protein sequence ID" value="OZJ06964.1"/>
    <property type="molecule type" value="Genomic_DNA"/>
</dbReference>
<keyword evidence="4 11" id="KW-0812">Transmembrane</keyword>
<evidence type="ECO:0000256" key="3">
    <source>
        <dbReference type="ARBA" id="ARBA00022448"/>
    </source>
</evidence>
<feature type="transmembrane region" description="Helical" evidence="11">
    <location>
        <begin position="49"/>
        <end position="66"/>
    </location>
</feature>
<dbReference type="PANTHER" id="PTHR12701">
    <property type="entry name" value="BCR-ASSOCIATED PROTEIN, BAP"/>
    <property type="match status" value="1"/>
</dbReference>
<evidence type="ECO:0000313" key="16">
    <source>
        <dbReference type="Proteomes" id="UP000242875"/>
    </source>
</evidence>
<evidence type="ECO:0000259" key="13">
    <source>
        <dbReference type="Pfam" id="PF05529"/>
    </source>
</evidence>
<gene>
    <name evidence="15" type="ORF">BZG36_00077</name>
</gene>
<keyword evidence="8 11" id="KW-1133">Transmembrane helix</keyword>
<evidence type="ECO:0000256" key="11">
    <source>
        <dbReference type="RuleBase" id="RU367026"/>
    </source>
</evidence>
<name>A0A261Y918_9FUNG</name>
<evidence type="ECO:0000256" key="2">
    <source>
        <dbReference type="ARBA" id="ARBA00007956"/>
    </source>
</evidence>
<evidence type="ECO:0000256" key="12">
    <source>
        <dbReference type="SAM" id="Coils"/>
    </source>
</evidence>
<sequence length="222" mass="24938">MTLYYNLTFALLVFEMALFIVLILPLPGSWRRAMFRVISTSPIVAKAQYFLKIIFIFVFVLFLDAVNRASKVQSEHDSAAEMGGAAGTMAARNMQVDSSLAARKFYAQRNIYLTGFTLFLSLILNRTYSLILEILRSEEKLAALEATAVGQGGSANIPNDSALQVEIAELRKKLAESTSQERDFETLKKQSKQQADEYNRLADKHNELERSLSGEKVLKKDL</sequence>
<keyword evidence="10 11" id="KW-0472">Membrane</keyword>
<dbReference type="OrthoDB" id="435607at2759"/>
<evidence type="ECO:0000259" key="14">
    <source>
        <dbReference type="Pfam" id="PF18035"/>
    </source>
</evidence>
<comment type="function">
    <text evidence="11">May play a role in anterograde transport of membrane proteins from the endoplasmic reticulum to the Golgi.</text>
</comment>
<accession>A0A261Y918</accession>
<feature type="domain" description="Bap31/Bap29 cytoplasmic coiled-coil" evidence="14">
    <location>
        <begin position="166"/>
        <end position="221"/>
    </location>
</feature>